<dbReference type="OrthoDB" id="1434744at2759"/>
<dbReference type="Pfam" id="PF08284">
    <property type="entry name" value="RVP_2"/>
    <property type="match status" value="1"/>
</dbReference>
<name>A0A371F0F3_MUCPR</name>
<comment type="caution">
    <text evidence="1">The sequence shown here is derived from an EMBL/GenBank/DDBJ whole genome shotgun (WGS) entry which is preliminary data.</text>
</comment>
<dbReference type="EMBL" id="QJKJ01011242">
    <property type="protein sequence ID" value="RDX71683.1"/>
    <property type="molecule type" value="Genomic_DNA"/>
</dbReference>
<dbReference type="AlphaFoldDB" id="A0A371F0F3"/>
<feature type="non-terminal residue" evidence="1">
    <location>
        <position position="1"/>
    </location>
</feature>
<proteinExistence type="predicted"/>
<reference evidence="1" key="1">
    <citation type="submission" date="2018-05" db="EMBL/GenBank/DDBJ databases">
        <title>Draft genome of Mucuna pruriens seed.</title>
        <authorList>
            <person name="Nnadi N.E."/>
            <person name="Vos R."/>
            <person name="Hasami M.H."/>
            <person name="Devisetty U.K."/>
            <person name="Aguiy J.C."/>
        </authorList>
    </citation>
    <scope>NUCLEOTIDE SEQUENCE [LARGE SCALE GENOMIC DNA]</scope>
    <source>
        <strain evidence="1">JCA_2017</strain>
    </source>
</reference>
<evidence type="ECO:0000313" key="2">
    <source>
        <dbReference type="Proteomes" id="UP000257109"/>
    </source>
</evidence>
<accession>A0A371F0F3</accession>
<gene>
    <name evidence="1" type="ORF">CR513_48934</name>
</gene>
<protein>
    <submittedName>
        <fullName evidence="1">Uncharacterized protein</fullName>
    </submittedName>
</protein>
<keyword evidence="2" id="KW-1185">Reference proteome</keyword>
<dbReference type="Proteomes" id="UP000257109">
    <property type="component" value="Unassembled WGS sequence"/>
</dbReference>
<evidence type="ECO:0000313" key="1">
    <source>
        <dbReference type="EMBL" id="RDX71683.1"/>
    </source>
</evidence>
<organism evidence="1 2">
    <name type="scientific">Mucuna pruriens</name>
    <name type="common">Velvet bean</name>
    <name type="synonym">Dolichos pruriens</name>
    <dbReference type="NCBI Taxonomy" id="157652"/>
    <lineage>
        <taxon>Eukaryota</taxon>
        <taxon>Viridiplantae</taxon>
        <taxon>Streptophyta</taxon>
        <taxon>Embryophyta</taxon>
        <taxon>Tracheophyta</taxon>
        <taxon>Spermatophyta</taxon>
        <taxon>Magnoliopsida</taxon>
        <taxon>eudicotyledons</taxon>
        <taxon>Gunneridae</taxon>
        <taxon>Pentapetalae</taxon>
        <taxon>rosids</taxon>
        <taxon>fabids</taxon>
        <taxon>Fabales</taxon>
        <taxon>Fabaceae</taxon>
        <taxon>Papilionoideae</taxon>
        <taxon>50 kb inversion clade</taxon>
        <taxon>NPAAA clade</taxon>
        <taxon>indigoferoid/millettioid clade</taxon>
        <taxon>Phaseoleae</taxon>
        <taxon>Mucuna</taxon>
    </lineage>
</organism>
<sequence>MSGAKASKFDNFISSECNIVDLDVILGMDLLSSNQIMFDCAKRPLSSSTLRTLGFITTSQAEAALNKGVQGYMILSFLEVKNCLHMNFMAIVKDFLEVFSDKVLGLPP</sequence>